<evidence type="ECO:0000256" key="2">
    <source>
        <dbReference type="ARBA" id="ARBA00022448"/>
    </source>
</evidence>
<dbReference type="PANTHER" id="PTHR42798">
    <property type="entry name" value="LIPOPROTEIN-RELEASING SYSTEM ATP-BINDING PROTEIN LOLD"/>
    <property type="match status" value="1"/>
</dbReference>
<keyword evidence="4 5" id="KW-0067">ATP-binding</keyword>
<dbReference type="GO" id="GO:0016887">
    <property type="term" value="F:ATP hydrolysis activity"/>
    <property type="evidence" value="ECO:0007669"/>
    <property type="project" value="InterPro"/>
</dbReference>
<keyword evidence="3" id="KW-0547">Nucleotide-binding</keyword>
<dbReference type="CDD" id="cd03255">
    <property type="entry name" value="ABC_MJ0796_LolCDE_FtsE"/>
    <property type="match status" value="1"/>
</dbReference>
<dbReference type="PROSITE" id="PS00211">
    <property type="entry name" value="ABC_TRANSPORTER_1"/>
    <property type="match status" value="1"/>
</dbReference>
<dbReference type="InterPro" id="IPR027417">
    <property type="entry name" value="P-loop_NTPase"/>
</dbReference>
<evidence type="ECO:0000256" key="1">
    <source>
        <dbReference type="ARBA" id="ARBA00005417"/>
    </source>
</evidence>
<keyword evidence="2" id="KW-0813">Transport</keyword>
<organism evidence="5 6">
    <name type="scientific">Bacillus subtilis</name>
    <dbReference type="NCBI Taxonomy" id="1423"/>
    <lineage>
        <taxon>Bacteria</taxon>
        <taxon>Bacillati</taxon>
        <taxon>Bacillota</taxon>
        <taxon>Bacilli</taxon>
        <taxon>Bacillales</taxon>
        <taxon>Bacillaceae</taxon>
        <taxon>Bacillus</taxon>
    </lineage>
</organism>
<dbReference type="AlphaFoldDB" id="A0AAX3RVL5"/>
<dbReference type="SUPFAM" id="SSF52540">
    <property type="entry name" value="P-loop containing nucleoside triphosphate hydrolases"/>
    <property type="match status" value="1"/>
</dbReference>
<sequence>MAKKVLEVKSLSKVYKGIGYQVTALDKVSFELNHGELLAIMGTSGSGKSTLLNILGALDDPSSGKVILNGKETNDFFKEPKATVYRRDKIGFIFQSFNLLKDLTVKENVELPLVLKGKNKKESDQKVEEMLKLVGLTKWKKHRPIQLSGGQQQRVAIARALITSPPIVLADELTGNLDFNTTKDILNVLVDMKKRLNKSMIIVTHDPNVALYSDRVLFFHDGHIVDEYKSLGQGDLPRILNKFQKIMERDQ</sequence>
<dbReference type="PROSITE" id="PS50893">
    <property type="entry name" value="ABC_TRANSPORTER_2"/>
    <property type="match status" value="1"/>
</dbReference>
<dbReference type="InterPro" id="IPR003593">
    <property type="entry name" value="AAA+_ATPase"/>
</dbReference>
<evidence type="ECO:0000256" key="4">
    <source>
        <dbReference type="ARBA" id="ARBA00022840"/>
    </source>
</evidence>
<dbReference type="GO" id="GO:0005524">
    <property type="term" value="F:ATP binding"/>
    <property type="evidence" value="ECO:0007669"/>
    <property type="project" value="UniProtKB-KW"/>
</dbReference>
<evidence type="ECO:0000313" key="5">
    <source>
        <dbReference type="EMBL" id="WEY86709.2"/>
    </source>
</evidence>
<evidence type="ECO:0000313" key="6">
    <source>
        <dbReference type="Proteomes" id="UP001214898"/>
    </source>
</evidence>
<dbReference type="Proteomes" id="UP001214898">
    <property type="component" value="Chromosome"/>
</dbReference>
<name>A0AAX3RVL5_BACIU</name>
<comment type="similarity">
    <text evidence="1">Belongs to the ABC transporter superfamily.</text>
</comment>
<dbReference type="GO" id="GO:0098796">
    <property type="term" value="C:membrane protein complex"/>
    <property type="evidence" value="ECO:0007669"/>
    <property type="project" value="UniProtKB-ARBA"/>
</dbReference>
<accession>A0AAX3RVL5</accession>
<proteinExistence type="inferred from homology"/>
<dbReference type="InterPro" id="IPR017911">
    <property type="entry name" value="MacB-like_ATP-bd"/>
</dbReference>
<dbReference type="EMBL" id="CP120576">
    <property type="protein sequence ID" value="WEY86709.2"/>
    <property type="molecule type" value="Genomic_DNA"/>
</dbReference>
<dbReference type="Gene3D" id="3.40.50.300">
    <property type="entry name" value="P-loop containing nucleotide triphosphate hydrolases"/>
    <property type="match status" value="1"/>
</dbReference>
<dbReference type="InterPro" id="IPR003439">
    <property type="entry name" value="ABC_transporter-like_ATP-bd"/>
</dbReference>
<dbReference type="GO" id="GO:0022857">
    <property type="term" value="F:transmembrane transporter activity"/>
    <property type="evidence" value="ECO:0007669"/>
    <property type="project" value="UniProtKB-ARBA"/>
</dbReference>
<dbReference type="InterPro" id="IPR017871">
    <property type="entry name" value="ABC_transporter-like_CS"/>
</dbReference>
<evidence type="ECO:0000256" key="3">
    <source>
        <dbReference type="ARBA" id="ARBA00022741"/>
    </source>
</evidence>
<dbReference type="SMART" id="SM00382">
    <property type="entry name" value="AAA"/>
    <property type="match status" value="1"/>
</dbReference>
<gene>
    <name evidence="5" type="ORF">P5633_20605</name>
</gene>
<protein>
    <submittedName>
        <fullName evidence="5">ABC transporter ATP-binding protein</fullName>
    </submittedName>
</protein>
<dbReference type="PANTHER" id="PTHR42798:SF7">
    <property type="entry name" value="ALPHA-D-RIBOSE 1-METHYLPHOSPHONATE 5-TRIPHOSPHATE SYNTHASE SUBUNIT PHNL"/>
    <property type="match status" value="1"/>
</dbReference>
<dbReference type="Pfam" id="PF00005">
    <property type="entry name" value="ABC_tran"/>
    <property type="match status" value="1"/>
</dbReference>
<reference evidence="5" key="1">
    <citation type="submission" date="2025-02" db="EMBL/GenBank/DDBJ databases">
        <title>Complete genome sequences of 52 Bacillus and Priestia strains isolated from West-African fermentations and 26 reference strains from the DSMZ collection.</title>
        <authorList>
            <person name="Wiedenbein E.S."/>
            <person name="Canoy T.S."/>
            <person name="Hui Y."/>
            <person name="Parkouda C."/>
            <person name="Dawende C."/>
            <person name="Ametefe E."/>
            <person name="Jespersen L."/>
            <person name="Nielsen D.S."/>
        </authorList>
    </citation>
    <scope>NUCLEOTIDE SEQUENCE</scope>
    <source>
        <strain evidence="5">PRO56</strain>
    </source>
</reference>
<dbReference type="FunFam" id="3.40.50.300:FF:000032">
    <property type="entry name" value="Export ABC transporter ATP-binding protein"/>
    <property type="match status" value="1"/>
</dbReference>